<accession>A0AAW2D3N5</accession>
<dbReference type="PANTHER" id="PTHR47150:SF7">
    <property type="entry name" value="NUCLEASE"/>
    <property type="match status" value="1"/>
</dbReference>
<evidence type="ECO:0000313" key="2">
    <source>
        <dbReference type="Proteomes" id="UP001459277"/>
    </source>
</evidence>
<reference evidence="1 2" key="1">
    <citation type="submission" date="2024-01" db="EMBL/GenBank/DDBJ databases">
        <title>A telomere-to-telomere, gap-free genome of sweet tea (Lithocarpus litseifolius).</title>
        <authorList>
            <person name="Zhou J."/>
        </authorList>
    </citation>
    <scope>NUCLEOTIDE SEQUENCE [LARGE SCALE GENOMIC DNA]</scope>
    <source>
        <strain evidence="1">Zhou-2022a</strain>
        <tissue evidence="1">Leaf</tissue>
    </source>
</reference>
<gene>
    <name evidence="1" type="ORF">SO802_012758</name>
</gene>
<dbReference type="Proteomes" id="UP001459277">
    <property type="component" value="Unassembled WGS sequence"/>
</dbReference>
<protein>
    <submittedName>
        <fullName evidence="1">Uncharacterized protein</fullName>
    </submittedName>
</protein>
<dbReference type="AlphaFoldDB" id="A0AAW2D3N5"/>
<proteinExistence type="predicted"/>
<name>A0AAW2D3N5_9ROSI</name>
<comment type="caution">
    <text evidence="1">The sequence shown here is derived from an EMBL/GenBank/DDBJ whole genome shotgun (WGS) entry which is preliminary data.</text>
</comment>
<dbReference type="EMBL" id="JAZDWU010000004">
    <property type="protein sequence ID" value="KAL0005197.1"/>
    <property type="molecule type" value="Genomic_DNA"/>
</dbReference>
<organism evidence="1 2">
    <name type="scientific">Lithocarpus litseifolius</name>
    <dbReference type="NCBI Taxonomy" id="425828"/>
    <lineage>
        <taxon>Eukaryota</taxon>
        <taxon>Viridiplantae</taxon>
        <taxon>Streptophyta</taxon>
        <taxon>Embryophyta</taxon>
        <taxon>Tracheophyta</taxon>
        <taxon>Spermatophyta</taxon>
        <taxon>Magnoliopsida</taxon>
        <taxon>eudicotyledons</taxon>
        <taxon>Gunneridae</taxon>
        <taxon>Pentapetalae</taxon>
        <taxon>rosids</taxon>
        <taxon>fabids</taxon>
        <taxon>Fagales</taxon>
        <taxon>Fagaceae</taxon>
        <taxon>Lithocarpus</taxon>
    </lineage>
</organism>
<keyword evidence="2" id="KW-1185">Reference proteome</keyword>
<dbReference type="PANTHER" id="PTHR47150">
    <property type="entry name" value="OS12G0169200 PROTEIN"/>
    <property type="match status" value="1"/>
</dbReference>
<sequence>MDSPDNTSLYANILQFDSNFEAQFLEKSQNTPMSIQDSSPELEIVTPKTTTWGGNFSVEKDFLLVSAWLNTSVDPMHGNEQKQEIFTAKIWQYFCMHNTYGIERSSSSLKIQWSTINRETSKFCGVMAKIEAKNQSDATDKDKSKVEAHETYFIQKRDNAQRLGLSLLQKMTVVVRMLAYGVTTDFMDEYVQIRESTAMESLKIFGVAVVDIFSKEYLRSPNNEDISRLLAHG</sequence>
<evidence type="ECO:0000313" key="1">
    <source>
        <dbReference type="EMBL" id="KAL0005197.1"/>
    </source>
</evidence>